<feature type="compositionally biased region" description="Polar residues" evidence="15">
    <location>
        <begin position="755"/>
        <end position="774"/>
    </location>
</feature>
<dbReference type="PROSITE" id="PS51805">
    <property type="entry name" value="EPHD"/>
    <property type="match status" value="1"/>
</dbReference>
<dbReference type="PROSITE" id="PS51543">
    <property type="entry name" value="FYRC"/>
    <property type="match status" value="1"/>
</dbReference>
<keyword evidence="3 19" id="KW-0808">Transferase</keyword>
<dbReference type="GO" id="GO:0032259">
    <property type="term" value="P:methylation"/>
    <property type="evidence" value="ECO:0007669"/>
    <property type="project" value="UniProtKB-KW"/>
</dbReference>
<dbReference type="EMBL" id="HACA01031125">
    <property type="protein sequence ID" value="CDW48486.1"/>
    <property type="molecule type" value="Transcribed_RNA"/>
</dbReference>
<dbReference type="FunFam" id="2.170.270.10:FF:000004">
    <property type="entry name" value="Histone-lysine N-methyltransferase"/>
    <property type="match status" value="1"/>
</dbReference>
<evidence type="ECO:0000256" key="9">
    <source>
        <dbReference type="ARBA" id="ARBA00022853"/>
    </source>
</evidence>
<evidence type="ECO:0000256" key="14">
    <source>
        <dbReference type="ARBA" id="ARBA00023242"/>
    </source>
</evidence>
<dbReference type="SUPFAM" id="SSF82199">
    <property type="entry name" value="SET domain"/>
    <property type="match status" value="1"/>
</dbReference>
<evidence type="ECO:0000256" key="7">
    <source>
        <dbReference type="ARBA" id="ARBA00022771"/>
    </source>
</evidence>
<keyword evidence="14" id="KW-0539">Nucleus</keyword>
<dbReference type="InterPro" id="IPR001214">
    <property type="entry name" value="SET_dom"/>
</dbReference>
<evidence type="ECO:0000256" key="10">
    <source>
        <dbReference type="ARBA" id="ARBA00023015"/>
    </source>
</evidence>
<dbReference type="InterPro" id="IPR013083">
    <property type="entry name" value="Znf_RING/FYVE/PHD"/>
</dbReference>
<dbReference type="InterPro" id="IPR034732">
    <property type="entry name" value="EPHD"/>
</dbReference>
<dbReference type="GO" id="GO:0035097">
    <property type="term" value="C:histone methyltransferase complex"/>
    <property type="evidence" value="ECO:0007669"/>
    <property type="project" value="TreeGrafter"/>
</dbReference>
<feature type="compositionally biased region" description="Low complexity" evidence="15">
    <location>
        <begin position="789"/>
        <end position="800"/>
    </location>
</feature>
<dbReference type="Gene3D" id="2.170.270.10">
    <property type="entry name" value="SET domain"/>
    <property type="match status" value="1"/>
</dbReference>
<dbReference type="Pfam" id="PF05965">
    <property type="entry name" value="FYRC"/>
    <property type="match status" value="1"/>
</dbReference>
<evidence type="ECO:0000256" key="6">
    <source>
        <dbReference type="ARBA" id="ARBA00022737"/>
    </source>
</evidence>
<dbReference type="GO" id="GO:0045893">
    <property type="term" value="P:positive regulation of DNA-templated transcription"/>
    <property type="evidence" value="ECO:0007669"/>
    <property type="project" value="TreeGrafter"/>
</dbReference>
<reference evidence="19" key="1">
    <citation type="submission" date="2014-05" db="EMBL/GenBank/DDBJ databases">
        <authorList>
            <person name="Chronopoulou M."/>
        </authorList>
    </citation>
    <scope>NUCLEOTIDE SEQUENCE</scope>
    <source>
        <tissue evidence="19">Whole organism</tissue>
    </source>
</reference>
<evidence type="ECO:0000256" key="1">
    <source>
        <dbReference type="ARBA" id="ARBA00004123"/>
    </source>
</evidence>
<dbReference type="Gene3D" id="3.30.160.360">
    <property type="match status" value="1"/>
</dbReference>
<keyword evidence="10" id="KW-0805">Transcription regulation</keyword>
<evidence type="ECO:0000259" key="16">
    <source>
        <dbReference type="PROSITE" id="PS50280"/>
    </source>
</evidence>
<feature type="domain" description="SET" evidence="16">
    <location>
        <begin position="1388"/>
        <end position="1504"/>
    </location>
</feature>
<dbReference type="OrthoDB" id="308383at2759"/>
<evidence type="ECO:0000256" key="4">
    <source>
        <dbReference type="ARBA" id="ARBA00022691"/>
    </source>
</evidence>
<keyword evidence="11" id="KW-0103">Bromodomain</keyword>
<dbReference type="Pfam" id="PF13771">
    <property type="entry name" value="zf-HC5HC2H"/>
    <property type="match status" value="1"/>
</dbReference>
<dbReference type="CDD" id="cd19170">
    <property type="entry name" value="SET_KMT2A_2B"/>
    <property type="match status" value="1"/>
</dbReference>
<dbReference type="SMART" id="SM00542">
    <property type="entry name" value="FYRC"/>
    <property type="match status" value="1"/>
</dbReference>
<dbReference type="InterPro" id="IPR003889">
    <property type="entry name" value="FYrich_C"/>
</dbReference>
<feature type="region of interest" description="Disordered" evidence="15">
    <location>
        <begin position="159"/>
        <end position="179"/>
    </location>
</feature>
<feature type="domain" description="Post-SET" evidence="17">
    <location>
        <begin position="1510"/>
        <end position="1526"/>
    </location>
</feature>
<feature type="region of interest" description="Disordered" evidence="15">
    <location>
        <begin position="680"/>
        <end position="804"/>
    </location>
</feature>
<dbReference type="PROSITE" id="PS50868">
    <property type="entry name" value="POST_SET"/>
    <property type="match status" value="1"/>
</dbReference>
<keyword evidence="8" id="KW-0862">Zinc</keyword>
<sequence length="1526" mass="171481">MRSVKLTMKTGLLSVLDRITHLSSSIFIQESSAFNSTSLASTEVLHSGSTINDHSSISCESTRKNDLENEEKEKKYRGLQLYNHRLQEFKVRLNEDEHWSIGHFTIELNEMISLLIEGGDCSLLKLELQKCIHEQFPWFDIADNSILCDPIYMKTRHLSPPSKDHTYASSSSKRVDKSPEKKDIQDFFCNFEKMHELKHADDRRCCFCGCVGDCEMSGRLLPFRQDDFVNLNCALWSSEVFETINGGLQNVGLALNRGLKLSCSYCDVKGASVGCCQEKCPINYHFMCGLKDGASYKVDKSVYCFKHAQIHSEKEDLSDFSVRRSVFVDCGSESRKKAKLVNLNNICFQVGSLTIENLGYLNLEVSDKPSVLIPLELKCSRLYWSVKDPLKIVKYHCRTRLIKKKMKADPSEPAFCFNHETQDGKYLKDYLSEFDRCLANYQMKNKKWDSAVILHPYAVSSEWKGISYRDLHYCPLHVSNKKDNLLRNSKICNIQLTTKLKTKKITSIKKLPLKITTHKQRSIKSTLKQNVHLNFISSKDPSHGGIKWTKRPNVPPKLEKYSALVINEIDKLKENYVPAGGVRRPESMVKLNEVKPMKINNYHFNVNDSSNDFNIKSKDIKNVLHLEQNQLSNILQVDGAADEIKPSCPKCKTAMSDWSVYEQHVLMCSGVVVPAKRLSEGSYSEVRPPKTPKPGEYHNQDDEVSPRKDFSIEGLLSPPEQGVASQITSSRKSCEDDNNPIIVDEDEDDDVIIISQTRSSKPSSKFASKLSSANNRKKMRKANSAPTLKQQQQRSQKSFQGTSGGMFIQPMSSSIFPDRSPSIRPTFQCINTTPTPSSYQVGSVLHPYYSGTATYNPQIPNLIPQQPQFSYVTPAGYIFNQNSFFAAAAPPQTNPTILYNQQAAAAAYTQNLFGYTLPPGVTHPNLVVPPSHVPNQQPPMAGTSSITNITKSKKKVARVHPQPVVVTTSASSTSTRVANPSMDPIKALSNMVPLRKKTPTTASDLTVAKSVSISNTPIIDSSLDVEKQRSLGAQGPTFFAPAQLLAHTPLKVIDSKSLTRPASAISLSDEKLNSETSRPSSSSSVSILSEPVHNYEVYHQSLSNGAKFSYENGKENSIKIVLRRQNSSHPSSLQVKEVSVKETKDDTEVNPKLASELLKKLKTSRKKKRNNLAFVSVKEEIINEVEANTDTPLSPQLWRPHESKKVDSTDGEYNVLYELTSEDGFKAQSLDANELWKQVFDAVQEARFDRSLAPVPNDAIRNAGLQMLGLTHNALAFILEQLPEAVSLEKYRFKHKKDSAVTNVEPPLSTLPEIKENKSGCARTEIYSDRSPLDMFSWLASKHRKKPDLSSSSSKYVEFETISVNRRATSLDLPMAMRFRHLAKNAKEAVGVFNSGIHGRGLYCKREIREGEMVIEYAGEEIRAVLTDKREKYYESRGIGCYMFRVDNDTVIDATLKGNAARFINHCCDPNCYSKIVDVIGKKHIVIFALKNILPGEELTYDYKFPKEDVKLPCTCGKKKCRKYMN</sequence>
<dbReference type="GO" id="GO:0008270">
    <property type="term" value="F:zinc ion binding"/>
    <property type="evidence" value="ECO:0007669"/>
    <property type="project" value="UniProtKB-KW"/>
</dbReference>
<evidence type="ECO:0000256" key="11">
    <source>
        <dbReference type="ARBA" id="ARBA00023117"/>
    </source>
</evidence>
<dbReference type="GO" id="GO:0003677">
    <property type="term" value="F:DNA binding"/>
    <property type="evidence" value="ECO:0007669"/>
    <property type="project" value="UniProtKB-KW"/>
</dbReference>
<dbReference type="PROSITE" id="PS50280">
    <property type="entry name" value="SET"/>
    <property type="match status" value="1"/>
</dbReference>
<evidence type="ECO:0000259" key="17">
    <source>
        <dbReference type="PROSITE" id="PS50868"/>
    </source>
</evidence>
<evidence type="ECO:0000259" key="18">
    <source>
        <dbReference type="PROSITE" id="PS51805"/>
    </source>
</evidence>
<dbReference type="PANTHER" id="PTHR45838:SF4">
    <property type="entry name" value="HISTONE-LYSINE N-METHYLTRANSFERASE TRITHORAX"/>
    <property type="match status" value="1"/>
</dbReference>
<evidence type="ECO:0000256" key="3">
    <source>
        <dbReference type="ARBA" id="ARBA00022679"/>
    </source>
</evidence>
<dbReference type="Gene3D" id="3.30.40.10">
    <property type="entry name" value="Zinc/RING finger domain, C3HC4 (zinc finger)"/>
    <property type="match status" value="1"/>
</dbReference>
<dbReference type="SMART" id="SM00317">
    <property type="entry name" value="SET"/>
    <property type="match status" value="1"/>
</dbReference>
<dbReference type="InterPro" id="IPR046341">
    <property type="entry name" value="SET_dom_sf"/>
</dbReference>
<evidence type="ECO:0000256" key="12">
    <source>
        <dbReference type="ARBA" id="ARBA00023125"/>
    </source>
</evidence>
<comment type="subcellular location">
    <subcellularLocation>
        <location evidence="1">Nucleus</location>
    </subcellularLocation>
</comment>
<feature type="domain" description="PHD-type" evidence="18">
    <location>
        <begin position="202"/>
        <end position="308"/>
    </location>
</feature>
<dbReference type="InterPro" id="IPR047219">
    <property type="entry name" value="KMT2A_2B_SET"/>
</dbReference>
<keyword evidence="12" id="KW-0238">DNA-binding</keyword>
<keyword evidence="2 19" id="KW-0489">Methyltransferase</keyword>
<evidence type="ECO:0000313" key="19">
    <source>
        <dbReference type="EMBL" id="CDW48486.1"/>
    </source>
</evidence>
<dbReference type="InterPro" id="IPR003888">
    <property type="entry name" value="FYrich_N"/>
</dbReference>
<keyword evidence="4" id="KW-0949">S-adenosyl-L-methionine</keyword>
<feature type="compositionally biased region" description="Basic and acidic residues" evidence="15">
    <location>
        <begin position="693"/>
        <end position="711"/>
    </location>
</feature>
<evidence type="ECO:0000256" key="5">
    <source>
        <dbReference type="ARBA" id="ARBA00022723"/>
    </source>
</evidence>
<evidence type="ECO:0000256" key="13">
    <source>
        <dbReference type="ARBA" id="ARBA00023163"/>
    </source>
</evidence>
<keyword evidence="5" id="KW-0479">Metal-binding</keyword>
<dbReference type="InterPro" id="IPR003616">
    <property type="entry name" value="Post-SET_dom"/>
</dbReference>
<keyword evidence="7" id="KW-0863">Zinc-finger</keyword>
<dbReference type="Pfam" id="PF05964">
    <property type="entry name" value="FYRN"/>
    <property type="match status" value="1"/>
</dbReference>
<dbReference type="GO" id="GO:0042800">
    <property type="term" value="F:histone H3K4 methyltransferase activity"/>
    <property type="evidence" value="ECO:0007669"/>
    <property type="project" value="TreeGrafter"/>
</dbReference>
<dbReference type="Pfam" id="PF00856">
    <property type="entry name" value="SET"/>
    <property type="match status" value="1"/>
</dbReference>
<name>A0A0K2VF16_LEPSM</name>
<keyword evidence="6" id="KW-0677">Repeat</keyword>
<organism evidence="19">
    <name type="scientific">Lepeophtheirus salmonis</name>
    <name type="common">Salmon louse</name>
    <name type="synonym">Caligus salmonis</name>
    <dbReference type="NCBI Taxonomy" id="72036"/>
    <lineage>
        <taxon>Eukaryota</taxon>
        <taxon>Metazoa</taxon>
        <taxon>Ecdysozoa</taxon>
        <taxon>Arthropoda</taxon>
        <taxon>Crustacea</taxon>
        <taxon>Multicrustacea</taxon>
        <taxon>Hexanauplia</taxon>
        <taxon>Copepoda</taxon>
        <taxon>Siphonostomatoida</taxon>
        <taxon>Caligidae</taxon>
        <taxon>Lepeophtheirus</taxon>
    </lineage>
</organism>
<keyword evidence="13" id="KW-0804">Transcription</keyword>
<keyword evidence="9" id="KW-0156">Chromatin regulator</keyword>
<protein>
    <submittedName>
        <fullName evidence="19">Histonelysine Nmethyltransferase 2Alike [Saccoglossus kowalevskii]</fullName>
    </submittedName>
</protein>
<accession>A0A0K2VF16</accession>
<proteinExistence type="predicted"/>
<dbReference type="PROSITE" id="PS51542">
    <property type="entry name" value="FYRN"/>
    <property type="match status" value="1"/>
</dbReference>
<evidence type="ECO:0000256" key="8">
    <source>
        <dbReference type="ARBA" id="ARBA00022833"/>
    </source>
</evidence>
<evidence type="ECO:0000256" key="2">
    <source>
        <dbReference type="ARBA" id="ARBA00022603"/>
    </source>
</evidence>
<dbReference type="PANTHER" id="PTHR45838">
    <property type="entry name" value="HISTONE-LYSINE-N-METHYLTRANSFERASE 2 KMT2 FAMILY MEMBER"/>
    <property type="match status" value="1"/>
</dbReference>
<evidence type="ECO:0000256" key="15">
    <source>
        <dbReference type="SAM" id="MobiDB-lite"/>
    </source>
</evidence>